<accession>A0A9Y2L0C6</accession>
<dbReference type="Pfam" id="PF04355">
    <property type="entry name" value="BamE"/>
    <property type="match status" value="1"/>
</dbReference>
<name>A0A9Y2L0C6_9RHOB</name>
<sequence>MLARADWFKSAIRIVVLVGAGVAVAGCTAQYRNHGYVPTEEDLAEVVVGVDTRDSVAETIGAPSSSGVLDESGYYYIATRLRHYGPSQPKPVSRELVAISFDRSGVVSGVERFGLEYGQVIPLERRVTSSGIQDSTFLRQLLGSIGNISPGGLVD</sequence>
<keyword evidence="5" id="KW-1185">Reference proteome</keyword>
<gene>
    <name evidence="4" type="ORF">QPJ95_22550</name>
</gene>
<dbReference type="AlphaFoldDB" id="A0A9Y2L0C6"/>
<dbReference type="Gene3D" id="3.30.1450.10">
    <property type="match status" value="1"/>
</dbReference>
<dbReference type="RefSeq" id="WP_270920277.1">
    <property type="nucleotide sequence ID" value="NZ_CP127247.1"/>
</dbReference>
<proteinExistence type="predicted"/>
<keyword evidence="1" id="KW-0732">Signal</keyword>
<protein>
    <submittedName>
        <fullName evidence="4">Outer membrane protein assembly factor BamE</fullName>
    </submittedName>
</protein>
<evidence type="ECO:0000313" key="5">
    <source>
        <dbReference type="Proteomes" id="UP001238334"/>
    </source>
</evidence>
<dbReference type="EMBL" id="CP127247">
    <property type="protein sequence ID" value="WIY25227.1"/>
    <property type="molecule type" value="Genomic_DNA"/>
</dbReference>
<feature type="domain" description="Outer membrane protein assembly factor BamE" evidence="3">
    <location>
        <begin position="35"/>
        <end position="109"/>
    </location>
</feature>
<organism evidence="4 5">
    <name type="scientific">Parasedimentitalea psychrophila</name>
    <dbReference type="NCBI Taxonomy" id="2997337"/>
    <lineage>
        <taxon>Bacteria</taxon>
        <taxon>Pseudomonadati</taxon>
        <taxon>Pseudomonadota</taxon>
        <taxon>Alphaproteobacteria</taxon>
        <taxon>Rhodobacterales</taxon>
        <taxon>Paracoccaceae</taxon>
        <taxon>Parasedimentitalea</taxon>
    </lineage>
</organism>
<dbReference type="InterPro" id="IPR037873">
    <property type="entry name" value="BamE-like"/>
</dbReference>
<dbReference type="GO" id="GO:0019867">
    <property type="term" value="C:outer membrane"/>
    <property type="evidence" value="ECO:0007669"/>
    <property type="project" value="InterPro"/>
</dbReference>
<dbReference type="InterPro" id="IPR007450">
    <property type="entry name" value="BamE_dom"/>
</dbReference>
<evidence type="ECO:0000259" key="3">
    <source>
        <dbReference type="Pfam" id="PF04355"/>
    </source>
</evidence>
<dbReference type="KEGG" id="ppso:QPJ95_22550"/>
<dbReference type="PROSITE" id="PS51257">
    <property type="entry name" value="PROKAR_LIPOPROTEIN"/>
    <property type="match status" value="1"/>
</dbReference>
<evidence type="ECO:0000256" key="1">
    <source>
        <dbReference type="ARBA" id="ARBA00022729"/>
    </source>
</evidence>
<reference evidence="4 5" key="1">
    <citation type="submission" date="2023-06" db="EMBL/GenBank/DDBJ databases">
        <title>Parasedimentitalea psychrophila sp. nov., a psychrophilic bacterium isolated from deep-sea sediment.</title>
        <authorList>
            <person name="Li A."/>
        </authorList>
    </citation>
    <scope>NUCLEOTIDE SEQUENCE [LARGE SCALE GENOMIC DNA]</scope>
    <source>
        <strain evidence="4 5">QS115</strain>
    </source>
</reference>
<evidence type="ECO:0000313" key="4">
    <source>
        <dbReference type="EMBL" id="WIY25227.1"/>
    </source>
</evidence>
<dbReference type="Proteomes" id="UP001238334">
    <property type="component" value="Chromosome"/>
</dbReference>
<evidence type="ECO:0000256" key="2">
    <source>
        <dbReference type="ARBA" id="ARBA00023136"/>
    </source>
</evidence>
<keyword evidence="2" id="KW-0472">Membrane</keyword>